<protein>
    <submittedName>
        <fullName evidence="1">Uncharacterized protein</fullName>
    </submittedName>
</protein>
<reference evidence="1" key="1">
    <citation type="journal article" date="2012" name="PLoS ONE">
        <title>Gene sets for utilization of primary and secondary nutrition supplies in the distal gut of endangered iberian lynx.</title>
        <authorList>
            <person name="Alcaide M."/>
            <person name="Messina E."/>
            <person name="Richter M."/>
            <person name="Bargiela R."/>
            <person name="Peplies J."/>
            <person name="Huws S.A."/>
            <person name="Newbold C.J."/>
            <person name="Golyshin P.N."/>
            <person name="Simon M.A."/>
            <person name="Lopez G."/>
            <person name="Yakimov M.M."/>
            <person name="Ferrer M."/>
        </authorList>
    </citation>
    <scope>NUCLEOTIDE SEQUENCE</scope>
</reference>
<dbReference type="SUPFAM" id="SSF143865">
    <property type="entry name" value="CorA soluble domain-like"/>
    <property type="match status" value="1"/>
</dbReference>
<dbReference type="AlphaFoldDB" id="J9C511"/>
<dbReference type="EMBL" id="AMCI01006113">
    <property type="protein sequence ID" value="EJW94905.1"/>
    <property type="molecule type" value="Genomic_DNA"/>
</dbReference>
<sequence length="76" mass="8876">MTKFSSWWTFLFLRSNKDYDTLPLGIVVNQNYIITICLEPNAVTADFGTHNSRLFSNLQKNYVFSFKFSTNQQPCI</sequence>
<evidence type="ECO:0000313" key="1">
    <source>
        <dbReference type="EMBL" id="EJW94905.1"/>
    </source>
</evidence>
<organism evidence="1">
    <name type="scientific">gut metagenome</name>
    <dbReference type="NCBI Taxonomy" id="749906"/>
    <lineage>
        <taxon>unclassified sequences</taxon>
        <taxon>metagenomes</taxon>
        <taxon>organismal metagenomes</taxon>
    </lineage>
</organism>
<gene>
    <name evidence="1" type="ORF">EVA_16989</name>
</gene>
<dbReference type="InterPro" id="IPR045861">
    <property type="entry name" value="CorA_cytoplasmic_dom"/>
</dbReference>
<name>J9C511_9ZZZZ</name>
<comment type="caution">
    <text evidence="1">The sequence shown here is derived from an EMBL/GenBank/DDBJ whole genome shotgun (WGS) entry which is preliminary data.</text>
</comment>
<proteinExistence type="predicted"/>
<accession>J9C511</accession>